<dbReference type="OrthoDB" id="308464at2759"/>
<protein>
    <submittedName>
        <fullName evidence="10">Zinc finger protein ZPR1</fullName>
    </submittedName>
</protein>
<dbReference type="GO" id="GO:0008270">
    <property type="term" value="F:zinc ion binding"/>
    <property type="evidence" value="ECO:0007669"/>
    <property type="project" value="UniProtKB-KW"/>
</dbReference>
<reference evidence="10 11" key="1">
    <citation type="submission" date="2020-01" db="EMBL/GenBank/DDBJ databases">
        <title>Aspergillus terreus IFO 6365 whole genome shotgun sequence.</title>
        <authorList>
            <person name="Kanamasa S."/>
            <person name="Takahashi H."/>
        </authorList>
    </citation>
    <scope>NUCLEOTIDE SEQUENCE [LARGE SCALE GENOMIC DNA]</scope>
    <source>
        <strain evidence="10 11">IFO 6365</strain>
    </source>
</reference>
<evidence type="ECO:0000256" key="3">
    <source>
        <dbReference type="ARBA" id="ARBA00022723"/>
    </source>
</evidence>
<dbReference type="FunFam" id="2.60.120.1040:FF:000004">
    <property type="entry name" value="Zinc finger protein ZPR1"/>
    <property type="match status" value="1"/>
</dbReference>
<dbReference type="NCBIfam" id="TIGR00310">
    <property type="entry name" value="ZPR1_znf"/>
    <property type="match status" value="2"/>
</dbReference>
<keyword evidence="5" id="KW-0863">Zinc-finger</keyword>
<dbReference type="Pfam" id="PF22794">
    <property type="entry name" value="jr-ZPR1"/>
    <property type="match status" value="2"/>
</dbReference>
<dbReference type="AlphaFoldDB" id="A0A5M3YUH4"/>
<keyword evidence="11" id="KW-1185">Reference proteome</keyword>
<dbReference type="PANTHER" id="PTHR10876:SF0">
    <property type="entry name" value="ZINC FINGER PROTEIN ZPR1"/>
    <property type="match status" value="1"/>
</dbReference>
<dbReference type="VEuPathDB" id="FungiDB:ATEG_02359"/>
<feature type="region of interest" description="Disordered" evidence="9">
    <location>
        <begin position="426"/>
        <end position="461"/>
    </location>
</feature>
<proteinExistence type="inferred from homology"/>
<dbReference type="Gene3D" id="2.20.25.420">
    <property type="entry name" value="ZPR1, zinc finger domain"/>
    <property type="match status" value="2"/>
</dbReference>
<evidence type="ECO:0000256" key="1">
    <source>
        <dbReference type="ARBA" id="ARBA00004123"/>
    </source>
</evidence>
<gene>
    <name evidence="10" type="ORF">ATEIFO6365_0002045200</name>
</gene>
<dbReference type="InterPro" id="IPR056180">
    <property type="entry name" value="ZPR1_jr_dom"/>
</dbReference>
<dbReference type="SMART" id="SM00709">
    <property type="entry name" value="Zpr1"/>
    <property type="match status" value="2"/>
</dbReference>
<keyword evidence="3" id="KW-0479">Metal-binding</keyword>
<comment type="function">
    <text evidence="8">Acts as a protein folding chaperone for elongation factor 1-alpha.</text>
</comment>
<dbReference type="InterPro" id="IPR004457">
    <property type="entry name" value="Znf_ZPR1"/>
</dbReference>
<evidence type="ECO:0000256" key="4">
    <source>
        <dbReference type="ARBA" id="ARBA00022737"/>
    </source>
</evidence>
<dbReference type="GO" id="GO:0005634">
    <property type="term" value="C:nucleus"/>
    <property type="evidence" value="ECO:0007669"/>
    <property type="project" value="UniProtKB-SubCell"/>
</dbReference>
<dbReference type="InterPro" id="IPR040141">
    <property type="entry name" value="ZPR1"/>
</dbReference>
<sequence length="461" mass="51795">MSTEDKPVEAPQFQKPGDLVERDEDTGVMQLESLCMNCHENGTTRLLLLRVPFFRDIILESFECEHCHFKDNSVKSAGQIQEKGAKYTLDVENESDMQRQVIRSDTSIFKVESLGIEMPKGDSQLTTVEGVIQRIYESLSSEQPLRKAQAPELHDALEPIIEKLKKMLDREGYPFTVSLDDPTGNSWIAPTTEDSAHKYKRQDYPRTHEQNEALGIAADPNAVQNEGGVDLDDVDIVDGQVYSLSSECPGCTKPCFVNMKKVNIPYFKEVIIWSTACEHCGYRTSDVKTGGEVPEKGKRITLKVENEVDLSRDILKSDTCALHSDELEVTVQPGTLGGRFTTVEGLLTEIRDQLHGQIFDIDDTTGSGGDSMATSDKEKWTRFFNRLDQAINGELKFVITLEDPMANSYVQDLCAPAPDHQITIEEYTRTDEEEEELGLKDMKVEGYEEDAEKTEDAEQKS</sequence>
<dbReference type="Proteomes" id="UP000452235">
    <property type="component" value="Unassembled WGS sequence"/>
</dbReference>
<dbReference type="Gene3D" id="2.60.120.1040">
    <property type="entry name" value="ZPR1, A/B domain"/>
    <property type="match status" value="2"/>
</dbReference>
<comment type="similarity">
    <text evidence="2">Belongs to the ZPR1 family.</text>
</comment>
<evidence type="ECO:0000256" key="6">
    <source>
        <dbReference type="ARBA" id="ARBA00022833"/>
    </source>
</evidence>
<evidence type="ECO:0000313" key="10">
    <source>
        <dbReference type="EMBL" id="GFF13341.1"/>
    </source>
</evidence>
<dbReference type="InterPro" id="IPR042451">
    <property type="entry name" value="ZPR1_A/B_dom"/>
</dbReference>
<dbReference type="InterPro" id="IPR042452">
    <property type="entry name" value="ZPR1_Znf1/2"/>
</dbReference>
<keyword evidence="7" id="KW-0539">Nucleus</keyword>
<evidence type="ECO:0000256" key="9">
    <source>
        <dbReference type="SAM" id="MobiDB-lite"/>
    </source>
</evidence>
<evidence type="ECO:0000256" key="2">
    <source>
        <dbReference type="ARBA" id="ARBA00008354"/>
    </source>
</evidence>
<feature type="compositionally biased region" description="Basic and acidic residues" evidence="9">
    <location>
        <begin position="437"/>
        <end position="446"/>
    </location>
</feature>
<name>A0A5M3YUH4_ASPTE</name>
<keyword evidence="4" id="KW-0677">Repeat</keyword>
<organism evidence="10 11">
    <name type="scientific">Aspergillus terreus</name>
    <dbReference type="NCBI Taxonomy" id="33178"/>
    <lineage>
        <taxon>Eukaryota</taxon>
        <taxon>Fungi</taxon>
        <taxon>Dikarya</taxon>
        <taxon>Ascomycota</taxon>
        <taxon>Pezizomycotina</taxon>
        <taxon>Eurotiomycetes</taxon>
        <taxon>Eurotiomycetidae</taxon>
        <taxon>Eurotiales</taxon>
        <taxon>Aspergillaceae</taxon>
        <taxon>Aspergillus</taxon>
        <taxon>Aspergillus subgen. Circumdati</taxon>
    </lineage>
</organism>
<comment type="caution">
    <text evidence="10">The sequence shown here is derived from an EMBL/GenBank/DDBJ whole genome shotgun (WGS) entry which is preliminary data.</text>
</comment>
<accession>A0A5M3YUH4</accession>
<comment type="subcellular location">
    <subcellularLocation>
        <location evidence="1">Nucleus</location>
    </subcellularLocation>
</comment>
<dbReference type="FunFam" id="2.60.120.1040:FF:000001">
    <property type="entry name" value="Zinc finger protein ZPR1"/>
    <property type="match status" value="1"/>
</dbReference>
<keyword evidence="6" id="KW-0862">Zinc</keyword>
<evidence type="ECO:0000256" key="7">
    <source>
        <dbReference type="ARBA" id="ARBA00023242"/>
    </source>
</evidence>
<dbReference type="FunFam" id="2.20.25.420:FF:000002">
    <property type="entry name" value="Zinc finger protein ZPR1"/>
    <property type="match status" value="1"/>
</dbReference>
<dbReference type="PANTHER" id="PTHR10876">
    <property type="entry name" value="ZINC FINGER PROTEIN ZPR1"/>
    <property type="match status" value="1"/>
</dbReference>
<dbReference type="Pfam" id="PF03367">
    <property type="entry name" value="Zn_ribbon_ZPR1"/>
    <property type="match status" value="2"/>
</dbReference>
<evidence type="ECO:0000256" key="5">
    <source>
        <dbReference type="ARBA" id="ARBA00022771"/>
    </source>
</evidence>
<evidence type="ECO:0000256" key="8">
    <source>
        <dbReference type="ARBA" id="ARBA00054139"/>
    </source>
</evidence>
<evidence type="ECO:0000313" key="11">
    <source>
        <dbReference type="Proteomes" id="UP000452235"/>
    </source>
</evidence>
<dbReference type="EMBL" id="BLJY01000002">
    <property type="protein sequence ID" value="GFF13341.1"/>
    <property type="molecule type" value="Genomic_DNA"/>
</dbReference>
<dbReference type="FunFam" id="2.20.25.420:FF:000001">
    <property type="entry name" value="Zinc finger protein ZPR1"/>
    <property type="match status" value="1"/>
</dbReference>